<dbReference type="Proteomes" id="UP001283361">
    <property type="component" value="Unassembled WGS sequence"/>
</dbReference>
<protein>
    <submittedName>
        <fullName evidence="1">Uncharacterized protein</fullName>
    </submittedName>
</protein>
<dbReference type="EMBL" id="JAWDGP010008076">
    <property type="protein sequence ID" value="KAK3691766.1"/>
    <property type="molecule type" value="Genomic_DNA"/>
</dbReference>
<reference evidence="1" key="1">
    <citation type="journal article" date="2023" name="G3 (Bethesda)">
        <title>A reference genome for the long-term kleptoplast-retaining sea slug Elysia crispata morphotype clarki.</title>
        <authorList>
            <person name="Eastman K.E."/>
            <person name="Pendleton A.L."/>
            <person name="Shaikh M.A."/>
            <person name="Suttiyut T."/>
            <person name="Ogas R."/>
            <person name="Tomko P."/>
            <person name="Gavelis G."/>
            <person name="Widhalm J.R."/>
            <person name="Wisecaver J.H."/>
        </authorList>
    </citation>
    <scope>NUCLEOTIDE SEQUENCE</scope>
    <source>
        <strain evidence="1">ECLA1</strain>
    </source>
</reference>
<organism evidence="1 2">
    <name type="scientific">Elysia crispata</name>
    <name type="common">lettuce slug</name>
    <dbReference type="NCBI Taxonomy" id="231223"/>
    <lineage>
        <taxon>Eukaryota</taxon>
        <taxon>Metazoa</taxon>
        <taxon>Spiralia</taxon>
        <taxon>Lophotrochozoa</taxon>
        <taxon>Mollusca</taxon>
        <taxon>Gastropoda</taxon>
        <taxon>Heterobranchia</taxon>
        <taxon>Euthyneura</taxon>
        <taxon>Panpulmonata</taxon>
        <taxon>Sacoglossa</taxon>
        <taxon>Placobranchoidea</taxon>
        <taxon>Plakobranchidae</taxon>
        <taxon>Elysia</taxon>
    </lineage>
</organism>
<accession>A0AAE0XEM3</accession>
<keyword evidence="2" id="KW-1185">Reference proteome</keyword>
<comment type="caution">
    <text evidence="1">The sequence shown here is derived from an EMBL/GenBank/DDBJ whole genome shotgun (WGS) entry which is preliminary data.</text>
</comment>
<sequence length="87" mass="9988">MEYKVMFVTLAALTMRIKSIGEVTHAIVRIASAVCLMLFENKKNRRSDSCYSENHQYRLSHVTVRNKSIGEVTHAIVRIVTSIYLML</sequence>
<evidence type="ECO:0000313" key="2">
    <source>
        <dbReference type="Proteomes" id="UP001283361"/>
    </source>
</evidence>
<name>A0AAE0XEM3_9GAST</name>
<gene>
    <name evidence="1" type="ORF">RRG08_009580</name>
</gene>
<proteinExistence type="predicted"/>
<evidence type="ECO:0000313" key="1">
    <source>
        <dbReference type="EMBL" id="KAK3691766.1"/>
    </source>
</evidence>
<dbReference type="AlphaFoldDB" id="A0AAE0XEM3"/>